<feature type="transmembrane region" description="Helical" evidence="1">
    <location>
        <begin position="37"/>
        <end position="56"/>
    </location>
</feature>
<keyword evidence="1" id="KW-0472">Membrane</keyword>
<keyword evidence="1" id="KW-1133">Transmembrane helix</keyword>
<protein>
    <submittedName>
        <fullName evidence="2">Uncharacterized protein</fullName>
    </submittedName>
</protein>
<dbReference type="Proteomes" id="UP000237934">
    <property type="component" value="Unassembled WGS sequence"/>
</dbReference>
<feature type="transmembrane region" description="Helical" evidence="1">
    <location>
        <begin position="68"/>
        <end position="88"/>
    </location>
</feature>
<gene>
    <name evidence="2" type="ORF">CUS89_12580</name>
</gene>
<evidence type="ECO:0000313" key="3">
    <source>
        <dbReference type="Proteomes" id="UP000237934"/>
    </source>
</evidence>
<feature type="transmembrane region" description="Helical" evidence="1">
    <location>
        <begin position="6"/>
        <end position="25"/>
    </location>
</feature>
<sequence length="90" mass="10388">MLENIVFFLTVVPFLLQVFLLLIVYKKDNNREKYKNYLLYIITILNIISVLAFSVMQGYLVDAYVIESTYVMFVPAVLTGIAALITFIKI</sequence>
<evidence type="ECO:0000313" key="2">
    <source>
        <dbReference type="EMBL" id="PQF21872.1"/>
    </source>
</evidence>
<dbReference type="AlphaFoldDB" id="A0A2S7RQG5"/>
<comment type="caution">
    <text evidence="2">The sequence shown here is derived from an EMBL/GenBank/DDBJ whole genome shotgun (WGS) entry which is preliminary data.</text>
</comment>
<keyword evidence="1" id="KW-0812">Transmembrane</keyword>
<organism evidence="2 3">
    <name type="scientific">Enterococcus mundtii</name>
    <dbReference type="NCBI Taxonomy" id="53346"/>
    <lineage>
        <taxon>Bacteria</taxon>
        <taxon>Bacillati</taxon>
        <taxon>Bacillota</taxon>
        <taxon>Bacilli</taxon>
        <taxon>Lactobacillales</taxon>
        <taxon>Enterococcaceae</taxon>
        <taxon>Enterococcus</taxon>
    </lineage>
</organism>
<evidence type="ECO:0000256" key="1">
    <source>
        <dbReference type="SAM" id="Phobius"/>
    </source>
</evidence>
<name>A0A2S7RQG5_ENTMU</name>
<dbReference type="EMBL" id="PUAP01000039">
    <property type="protein sequence ID" value="PQF21872.1"/>
    <property type="molecule type" value="Genomic_DNA"/>
</dbReference>
<proteinExistence type="predicted"/>
<reference evidence="2 3" key="1">
    <citation type="journal article" date="2018" name="Pathog. Dis.">
        <title>Whole-genome sequencing based characterization of antimicrobial resistance in Enterococcus.</title>
        <authorList>
            <person name="Tyson G."/>
        </authorList>
    </citation>
    <scope>NUCLEOTIDE SEQUENCE [LARGE SCALE GENOMIC DNA]</scope>
    <source>
        <strain evidence="2 3">CVM N55263</strain>
    </source>
</reference>
<accession>A0A2S7RQG5</accession>